<accession>A0A8J4A2G9</accession>
<name>A0A8J4A2G9_9ACTN</name>
<protein>
    <submittedName>
        <fullName evidence="1">Uncharacterized protein</fullName>
    </submittedName>
</protein>
<keyword evidence="2" id="KW-1185">Reference proteome</keyword>
<evidence type="ECO:0000313" key="1">
    <source>
        <dbReference type="EMBL" id="GIJ74524.1"/>
    </source>
</evidence>
<evidence type="ECO:0000313" key="2">
    <source>
        <dbReference type="Proteomes" id="UP000635606"/>
    </source>
</evidence>
<sequence length="115" mass="12781">MLARCEKASEPSGLYGIRVEERSDAWYATWGFALNQRRATRERYGDTVVRSSLLLADGFPGCPHCEAASFVQCGTCQRLTCWDGAVRVWHCRWTPCRGSGVPGGAIERFGRHGDV</sequence>
<dbReference type="EMBL" id="BOPH01000138">
    <property type="protein sequence ID" value="GIJ74524.1"/>
    <property type="molecule type" value="Genomic_DNA"/>
</dbReference>
<dbReference type="AlphaFoldDB" id="A0A8J4A2G9"/>
<gene>
    <name evidence="1" type="ORF">Voc01_094410</name>
</gene>
<dbReference type="Proteomes" id="UP000635606">
    <property type="component" value="Unassembled WGS sequence"/>
</dbReference>
<reference evidence="1" key="1">
    <citation type="submission" date="2021-01" db="EMBL/GenBank/DDBJ databases">
        <title>Whole genome shotgun sequence of Virgisporangium ochraceum NBRC 16418.</title>
        <authorList>
            <person name="Komaki H."/>
            <person name="Tamura T."/>
        </authorList>
    </citation>
    <scope>NUCLEOTIDE SEQUENCE</scope>
    <source>
        <strain evidence="1">NBRC 16418</strain>
    </source>
</reference>
<organism evidence="1 2">
    <name type="scientific">Virgisporangium ochraceum</name>
    <dbReference type="NCBI Taxonomy" id="65505"/>
    <lineage>
        <taxon>Bacteria</taxon>
        <taxon>Bacillati</taxon>
        <taxon>Actinomycetota</taxon>
        <taxon>Actinomycetes</taxon>
        <taxon>Micromonosporales</taxon>
        <taxon>Micromonosporaceae</taxon>
        <taxon>Virgisporangium</taxon>
    </lineage>
</organism>
<comment type="caution">
    <text evidence="1">The sequence shown here is derived from an EMBL/GenBank/DDBJ whole genome shotgun (WGS) entry which is preliminary data.</text>
</comment>
<proteinExistence type="predicted"/>